<evidence type="ECO:0000313" key="3">
    <source>
        <dbReference type="Proteomes" id="UP000886890"/>
    </source>
</evidence>
<feature type="transmembrane region" description="Helical" evidence="1">
    <location>
        <begin position="130"/>
        <end position="151"/>
    </location>
</feature>
<feature type="transmembrane region" description="Helical" evidence="1">
    <location>
        <begin position="61"/>
        <end position="82"/>
    </location>
</feature>
<comment type="caution">
    <text evidence="2">The sequence shown here is derived from an EMBL/GenBank/DDBJ whole genome shotgun (WGS) entry which is preliminary data.</text>
</comment>
<evidence type="ECO:0000256" key="1">
    <source>
        <dbReference type="SAM" id="Phobius"/>
    </source>
</evidence>
<dbReference type="Proteomes" id="UP000886890">
    <property type="component" value="Unassembled WGS sequence"/>
</dbReference>
<feature type="transmembrane region" description="Helical" evidence="1">
    <location>
        <begin position="157"/>
        <end position="179"/>
    </location>
</feature>
<proteinExistence type="predicted"/>
<keyword evidence="1" id="KW-0812">Transmembrane</keyword>
<accession>A0A9D2BJV7</accession>
<dbReference type="AlphaFoldDB" id="A0A9D2BJV7"/>
<keyword evidence="1" id="KW-1133">Transmembrane helix</keyword>
<evidence type="ECO:0000313" key="2">
    <source>
        <dbReference type="EMBL" id="HIX78087.1"/>
    </source>
</evidence>
<dbReference type="EMBL" id="DXEK01000180">
    <property type="protein sequence ID" value="HIX78087.1"/>
    <property type="molecule type" value="Genomic_DNA"/>
</dbReference>
<sequence length="189" mass="21700">MKTDSYLKALTRIVWAYIFLFLDVSLYSGPTNIGLLPNWAGWLLILTVLPEMEKKECSAVLLRPVVMLLGIWEAVCWIAVLFTGNSISLSFPLVQLICSVLTLYFHFQFFTNLASIAAAHDLPEYSRQMLYVRTVSTIYSAVIDVFFWFYPLDSVSGTIQIFLVITALCIILWMALTLFQFRKAEKRQF</sequence>
<name>A0A9D2BJV7_9FIRM</name>
<gene>
    <name evidence="2" type="ORF">H9734_10915</name>
</gene>
<feature type="transmembrane region" description="Helical" evidence="1">
    <location>
        <begin position="94"/>
        <end position="118"/>
    </location>
</feature>
<organism evidence="2 3">
    <name type="scientific">Candidatus Fusicatenibacter merdavium</name>
    <dbReference type="NCBI Taxonomy" id="2838600"/>
    <lineage>
        <taxon>Bacteria</taxon>
        <taxon>Bacillati</taxon>
        <taxon>Bacillota</taxon>
        <taxon>Clostridia</taxon>
        <taxon>Lachnospirales</taxon>
        <taxon>Lachnospiraceae</taxon>
        <taxon>Fusicatenibacter</taxon>
    </lineage>
</organism>
<feature type="transmembrane region" description="Helical" evidence="1">
    <location>
        <begin position="33"/>
        <end position="49"/>
    </location>
</feature>
<reference evidence="2" key="1">
    <citation type="journal article" date="2021" name="PeerJ">
        <title>Extensive microbial diversity within the chicken gut microbiome revealed by metagenomics and culture.</title>
        <authorList>
            <person name="Gilroy R."/>
            <person name="Ravi A."/>
            <person name="Getino M."/>
            <person name="Pursley I."/>
            <person name="Horton D.L."/>
            <person name="Alikhan N.F."/>
            <person name="Baker D."/>
            <person name="Gharbi K."/>
            <person name="Hall N."/>
            <person name="Watson M."/>
            <person name="Adriaenssens E.M."/>
            <person name="Foster-Nyarko E."/>
            <person name="Jarju S."/>
            <person name="Secka A."/>
            <person name="Antonio M."/>
            <person name="Oren A."/>
            <person name="Chaudhuri R.R."/>
            <person name="La Ragione R."/>
            <person name="Hildebrand F."/>
            <person name="Pallen M.J."/>
        </authorList>
    </citation>
    <scope>NUCLEOTIDE SEQUENCE</scope>
    <source>
        <strain evidence="2">CHK183-1962</strain>
    </source>
</reference>
<keyword evidence="1" id="KW-0472">Membrane</keyword>
<reference evidence="2" key="2">
    <citation type="submission" date="2021-04" db="EMBL/GenBank/DDBJ databases">
        <authorList>
            <person name="Gilroy R."/>
        </authorList>
    </citation>
    <scope>NUCLEOTIDE SEQUENCE</scope>
    <source>
        <strain evidence="2">CHK183-1962</strain>
    </source>
</reference>
<protein>
    <submittedName>
        <fullName evidence="2">Uncharacterized protein</fullName>
    </submittedName>
</protein>